<proteinExistence type="predicted"/>
<accession>A0ACC3CZL0</accession>
<protein>
    <submittedName>
        <fullName evidence="1">Uncharacterized protein</fullName>
    </submittedName>
</protein>
<evidence type="ECO:0000313" key="1">
    <source>
        <dbReference type="EMBL" id="KAK3059686.1"/>
    </source>
</evidence>
<dbReference type="Proteomes" id="UP001186974">
    <property type="component" value="Unassembled WGS sequence"/>
</dbReference>
<dbReference type="EMBL" id="JAWDJW010009189">
    <property type="protein sequence ID" value="KAK3059686.1"/>
    <property type="molecule type" value="Genomic_DNA"/>
</dbReference>
<keyword evidence="2" id="KW-1185">Reference proteome</keyword>
<feature type="non-terminal residue" evidence="1">
    <location>
        <position position="362"/>
    </location>
</feature>
<gene>
    <name evidence="1" type="ORF">LTS18_010275</name>
</gene>
<reference evidence="1" key="1">
    <citation type="submission" date="2024-09" db="EMBL/GenBank/DDBJ databases">
        <title>Black Yeasts Isolated from many extreme environments.</title>
        <authorList>
            <person name="Coleine C."/>
            <person name="Stajich J.E."/>
            <person name="Selbmann L."/>
        </authorList>
    </citation>
    <scope>NUCLEOTIDE SEQUENCE</scope>
    <source>
        <strain evidence="1">CCFEE 5737</strain>
    </source>
</reference>
<evidence type="ECO:0000313" key="2">
    <source>
        <dbReference type="Proteomes" id="UP001186974"/>
    </source>
</evidence>
<organism evidence="1 2">
    <name type="scientific">Coniosporium uncinatum</name>
    <dbReference type="NCBI Taxonomy" id="93489"/>
    <lineage>
        <taxon>Eukaryota</taxon>
        <taxon>Fungi</taxon>
        <taxon>Dikarya</taxon>
        <taxon>Ascomycota</taxon>
        <taxon>Pezizomycotina</taxon>
        <taxon>Dothideomycetes</taxon>
        <taxon>Dothideomycetes incertae sedis</taxon>
        <taxon>Coniosporium</taxon>
    </lineage>
</organism>
<name>A0ACC3CZL0_9PEZI</name>
<comment type="caution">
    <text evidence="1">The sequence shown here is derived from an EMBL/GenBank/DDBJ whole genome shotgun (WGS) entry which is preliminary data.</text>
</comment>
<sequence length="362" mass="41650">MINVTYLNDSEIERFIDSLDKNSDGTIDYAELEQKLDEVHEEIAPKPQPHHLHHDGRDREARHHFLQSIIGSDKKAIPRAEFADSVRRWNVPSMEQEKQDEQAQRDYLKKRTLFRRLRSYWAVHGPEIVFLALVISLQLAFGIWQLVKYLTQSEYRRALGWGVVLAKTCAGALYPTLFFVLISMSRYFSTALRRSYHISRFINWDYSQEFHIRISIVALCLASLHAIGHLTGSFLYGSRPAQQDDVAALLGPDAVPRPYRRYVASLPGWTGITAFGLFWILAALSLPQVRKWNYQVFQIGHLLMFPIIGLLVAHGTAQLFQWAMFGYFLAVPALLVIVERTMRVLVGFHRIPAKLDVLDDET</sequence>